<comment type="subcellular location">
    <subcellularLocation>
        <location evidence="1">Periplasm</location>
    </subcellularLocation>
</comment>
<dbReference type="Pfam" id="PF00345">
    <property type="entry name" value="PapD_N"/>
    <property type="match status" value="1"/>
</dbReference>
<accession>A0A3Q8U1X2</accession>
<dbReference type="GO" id="GO:0030288">
    <property type="term" value="C:outer membrane-bounded periplasmic space"/>
    <property type="evidence" value="ECO:0007669"/>
    <property type="project" value="InterPro"/>
</dbReference>
<dbReference type="Gene3D" id="2.60.40.10">
    <property type="entry name" value="Immunoglobulins"/>
    <property type="match status" value="2"/>
</dbReference>
<dbReference type="Pfam" id="PF02753">
    <property type="entry name" value="PapD_C"/>
    <property type="match status" value="1"/>
</dbReference>
<dbReference type="GO" id="GO:0071555">
    <property type="term" value="P:cell wall organization"/>
    <property type="evidence" value="ECO:0007669"/>
    <property type="project" value="InterPro"/>
</dbReference>
<dbReference type="OrthoDB" id="9131059at2"/>
<sequence length="242" mass="27007">MKTFSTACRRVLLAGWLLAVGHAQASVVIATTRIVYPAEQAEVTVSLRNLGERPALVQAWIDDGVALADSQDPQVPFSLMPPLFRVEPGTSQSLRLFHNGASMPTDRETLYWLNVLEIAPKGVGNQINVALRTRIKLFFRPPSLPGTVADAHRALSWRWVREGRRWQLEADNPGAYVVNLGRVAVSYQGRSWQAQPRHVLPFSQTRFAIEGLADERPVPNQVDYSYIDDYGAERPATAVVRH</sequence>
<keyword evidence="5" id="KW-0143">Chaperone</keyword>
<feature type="signal peptide" evidence="6">
    <location>
        <begin position="1"/>
        <end position="25"/>
    </location>
</feature>
<keyword evidence="4" id="KW-0574">Periplasm</keyword>
<keyword evidence="3 6" id="KW-0732">Signal</keyword>
<proteinExistence type="inferred from homology"/>
<dbReference type="InterPro" id="IPR016147">
    <property type="entry name" value="Pili_assmbl_chaperone_N"/>
</dbReference>
<dbReference type="InterPro" id="IPR001829">
    <property type="entry name" value="Pili_assmbl_chaperone_bac"/>
</dbReference>
<evidence type="ECO:0000256" key="5">
    <source>
        <dbReference type="ARBA" id="ARBA00023186"/>
    </source>
</evidence>
<dbReference type="PANTHER" id="PTHR30251:SF2">
    <property type="entry name" value="FIMBRIAL CHAPERONE YADV-RELATED"/>
    <property type="match status" value="1"/>
</dbReference>
<evidence type="ECO:0000256" key="2">
    <source>
        <dbReference type="ARBA" id="ARBA00007399"/>
    </source>
</evidence>
<dbReference type="InterPro" id="IPR008962">
    <property type="entry name" value="PapD-like_sf"/>
</dbReference>
<evidence type="ECO:0000313" key="10">
    <source>
        <dbReference type="Proteomes" id="UP000268230"/>
    </source>
</evidence>
<dbReference type="KEGG" id="pory:EJA05_18560"/>
<evidence type="ECO:0000256" key="6">
    <source>
        <dbReference type="SAM" id="SignalP"/>
    </source>
</evidence>
<dbReference type="PANTHER" id="PTHR30251">
    <property type="entry name" value="PILUS ASSEMBLY CHAPERONE"/>
    <property type="match status" value="1"/>
</dbReference>
<dbReference type="InterPro" id="IPR036316">
    <property type="entry name" value="Pili_assmbl_chap_C_dom_sf"/>
</dbReference>
<evidence type="ECO:0000256" key="1">
    <source>
        <dbReference type="ARBA" id="ARBA00004418"/>
    </source>
</evidence>
<evidence type="ECO:0000256" key="4">
    <source>
        <dbReference type="ARBA" id="ARBA00022764"/>
    </source>
</evidence>
<dbReference type="InterPro" id="IPR013783">
    <property type="entry name" value="Ig-like_fold"/>
</dbReference>
<evidence type="ECO:0000313" key="9">
    <source>
        <dbReference type="EMBL" id="AZL69595.1"/>
    </source>
</evidence>
<dbReference type="InterPro" id="IPR016148">
    <property type="entry name" value="Pili_assmbl_chaperone_C"/>
</dbReference>
<dbReference type="SUPFAM" id="SSF49354">
    <property type="entry name" value="PapD-like"/>
    <property type="match status" value="1"/>
</dbReference>
<dbReference type="AlphaFoldDB" id="A0A3Q8U1X2"/>
<comment type="similarity">
    <text evidence="2">Belongs to the periplasmic pilus chaperone family.</text>
</comment>
<protein>
    <submittedName>
        <fullName evidence="9">Molecular chaperone</fullName>
    </submittedName>
</protein>
<feature type="domain" description="Pili assembly chaperone N-terminal" evidence="7">
    <location>
        <begin position="26"/>
        <end position="144"/>
    </location>
</feature>
<dbReference type="Proteomes" id="UP000268230">
    <property type="component" value="Chromosome"/>
</dbReference>
<evidence type="ECO:0000259" key="7">
    <source>
        <dbReference type="Pfam" id="PF00345"/>
    </source>
</evidence>
<reference evidence="9 10" key="1">
    <citation type="submission" date="2018-12" db="EMBL/GenBank/DDBJ databases">
        <authorList>
            <person name="Li S."/>
            <person name="Yang R."/>
            <person name="Chen G."/>
            <person name="Zou L."/>
            <person name="Zhang C."/>
            <person name="Chen Y."/>
            <person name="Liu Z."/>
            <person name="Li Y."/>
            <person name="Yan Y."/>
            <person name="Huang M."/>
            <person name="Chen T."/>
        </authorList>
    </citation>
    <scope>NUCLEOTIDE SEQUENCE [LARGE SCALE GENOMIC DNA]</scope>
    <source>
        <strain evidence="9 10">1257</strain>
    </source>
</reference>
<dbReference type="EMBL" id="CP034338">
    <property type="protein sequence ID" value="AZL69595.1"/>
    <property type="molecule type" value="Genomic_DNA"/>
</dbReference>
<evidence type="ECO:0000256" key="3">
    <source>
        <dbReference type="ARBA" id="ARBA00022729"/>
    </source>
</evidence>
<dbReference type="InterPro" id="IPR050643">
    <property type="entry name" value="Periplasmic_pilus_chap"/>
</dbReference>
<name>A0A3Q8U1X2_9PSED</name>
<dbReference type="PRINTS" id="PR00969">
    <property type="entry name" value="CHAPERONPILI"/>
</dbReference>
<dbReference type="SUPFAM" id="SSF49584">
    <property type="entry name" value="Periplasmic chaperone C-domain"/>
    <property type="match status" value="1"/>
</dbReference>
<feature type="domain" description="Pili assembly chaperone C-terminal" evidence="8">
    <location>
        <begin position="171"/>
        <end position="234"/>
    </location>
</feature>
<feature type="chain" id="PRO_5018574728" evidence="6">
    <location>
        <begin position="26"/>
        <end position="242"/>
    </location>
</feature>
<organism evidence="9 10">
    <name type="scientific">Pseudomonas entomophila</name>
    <dbReference type="NCBI Taxonomy" id="312306"/>
    <lineage>
        <taxon>Bacteria</taxon>
        <taxon>Pseudomonadati</taxon>
        <taxon>Pseudomonadota</taxon>
        <taxon>Gammaproteobacteria</taxon>
        <taxon>Pseudomonadales</taxon>
        <taxon>Pseudomonadaceae</taxon>
        <taxon>Pseudomonas</taxon>
    </lineage>
</organism>
<evidence type="ECO:0000259" key="8">
    <source>
        <dbReference type="Pfam" id="PF02753"/>
    </source>
</evidence>
<gene>
    <name evidence="9" type="ORF">EJA05_18560</name>
</gene>